<feature type="transmembrane region" description="Helical" evidence="17">
    <location>
        <begin position="334"/>
        <end position="353"/>
    </location>
</feature>
<keyword evidence="10 17" id="KW-0249">Electron transport</keyword>
<dbReference type="PANTHER" id="PTHR43507:SF20">
    <property type="entry name" value="NADH-UBIQUINONE OXIDOREDUCTASE CHAIN 4"/>
    <property type="match status" value="1"/>
</dbReference>
<keyword evidence="13 17" id="KW-0830">Ubiquinone</keyword>
<feature type="transmembrane region" description="Helical" evidence="17">
    <location>
        <begin position="213"/>
        <end position="236"/>
    </location>
</feature>
<protein>
    <recommendedName>
        <fullName evidence="5 17">NADH-ubiquinone oxidoreductase chain 4</fullName>
        <ecNumber evidence="4 17">7.1.1.2</ecNumber>
    </recommendedName>
</protein>
<comment type="similarity">
    <text evidence="3 17">Belongs to the complex I subunit 4 family.</text>
</comment>
<keyword evidence="15 17" id="KW-0472">Membrane</keyword>
<feature type="transmembrane region" description="Helical" evidence="17">
    <location>
        <begin position="6"/>
        <end position="23"/>
    </location>
</feature>
<dbReference type="EMBL" id="EU909203">
    <property type="protein sequence ID" value="ACF71036.1"/>
    <property type="molecule type" value="Genomic_DNA"/>
</dbReference>
<evidence type="ECO:0000256" key="13">
    <source>
        <dbReference type="ARBA" id="ARBA00023075"/>
    </source>
</evidence>
<dbReference type="GO" id="GO:0031966">
    <property type="term" value="C:mitochondrial membrane"/>
    <property type="evidence" value="ECO:0007669"/>
    <property type="project" value="UniProtKB-SubCell"/>
</dbReference>
<feature type="transmembrane region" description="Helical" evidence="17">
    <location>
        <begin position="30"/>
        <end position="51"/>
    </location>
</feature>
<evidence type="ECO:0000256" key="15">
    <source>
        <dbReference type="ARBA" id="ARBA00023136"/>
    </source>
</evidence>
<comment type="function">
    <text evidence="17">Core subunit of the mitochondrial membrane respiratory chain NADH dehydrogenase (Complex I) which catalyzes electron transfer from NADH through the respiratory chain, using ubiquinone as an electron acceptor. Essential for the catalytic activity and assembly of complex I.</text>
</comment>
<feature type="transmembrane region" description="Helical" evidence="17">
    <location>
        <begin position="270"/>
        <end position="295"/>
    </location>
</feature>
<dbReference type="PANTHER" id="PTHR43507">
    <property type="entry name" value="NADH-UBIQUINONE OXIDOREDUCTASE CHAIN 4"/>
    <property type="match status" value="1"/>
</dbReference>
<evidence type="ECO:0000256" key="8">
    <source>
        <dbReference type="ARBA" id="ARBA00022692"/>
    </source>
</evidence>
<keyword evidence="7 17" id="KW-0679">Respiratory chain</keyword>
<dbReference type="EC" id="7.1.1.2" evidence="4 17"/>
<comment type="function">
    <text evidence="1">Core subunit of the mitochondrial membrane respiratory chain NADH dehydrogenase (Complex I) that is believed to belong to the minimal assembly required for catalysis. Complex I functions in the transfer of electrons from NADH to the respiratory chain. The immediate electron acceptor for the enzyme is believed to be ubiquinone.</text>
</comment>
<feature type="transmembrane region" description="Helical" evidence="17">
    <location>
        <begin position="301"/>
        <end position="322"/>
    </location>
</feature>
<feature type="transmembrane region" description="Helical" evidence="17">
    <location>
        <begin position="112"/>
        <end position="131"/>
    </location>
</feature>
<evidence type="ECO:0000256" key="7">
    <source>
        <dbReference type="ARBA" id="ARBA00022660"/>
    </source>
</evidence>
<feature type="domain" description="NADH:quinone oxidoreductase/Mrp antiporter transmembrane" evidence="18">
    <location>
        <begin position="107"/>
        <end position="383"/>
    </location>
</feature>
<evidence type="ECO:0000256" key="11">
    <source>
        <dbReference type="ARBA" id="ARBA00022989"/>
    </source>
</evidence>
<keyword evidence="12 17" id="KW-0520">NAD</keyword>
<dbReference type="PRINTS" id="PR01437">
    <property type="entry name" value="NUOXDRDTASE4"/>
</dbReference>
<dbReference type="Pfam" id="PF00361">
    <property type="entry name" value="Proton_antipo_M"/>
    <property type="match status" value="1"/>
</dbReference>
<dbReference type="AlphaFoldDB" id="K7N7I6"/>
<evidence type="ECO:0000313" key="20">
    <source>
        <dbReference type="EMBL" id="ACF71036.1"/>
    </source>
</evidence>
<feature type="transmembrane region" description="Helical" evidence="17">
    <location>
        <begin position="57"/>
        <end position="80"/>
    </location>
</feature>
<geneLocation type="mitochondrion" evidence="20"/>
<comment type="subcellular location">
    <subcellularLocation>
        <location evidence="2 17">Mitochondrion membrane</location>
        <topology evidence="2 17">Multi-pass membrane protein</topology>
    </subcellularLocation>
</comment>
<keyword evidence="8 17" id="KW-0812">Transmembrane</keyword>
<gene>
    <name evidence="20" type="primary">nad4</name>
</gene>
<proteinExistence type="inferred from homology"/>
<evidence type="ECO:0000256" key="16">
    <source>
        <dbReference type="ARBA" id="ARBA00049551"/>
    </source>
</evidence>
<evidence type="ECO:0000256" key="4">
    <source>
        <dbReference type="ARBA" id="ARBA00012944"/>
    </source>
</evidence>
<feature type="transmembrane region" description="Helical" evidence="17">
    <location>
        <begin position="179"/>
        <end position="201"/>
    </location>
</feature>
<feature type="transmembrane region" description="Helical" evidence="17">
    <location>
        <begin position="373"/>
        <end position="398"/>
    </location>
</feature>
<evidence type="ECO:0000256" key="12">
    <source>
        <dbReference type="ARBA" id="ARBA00023027"/>
    </source>
</evidence>
<dbReference type="InterPro" id="IPR000260">
    <property type="entry name" value="NADH4_N"/>
</dbReference>
<keyword evidence="11 17" id="KW-1133">Transmembrane helix</keyword>
<evidence type="ECO:0000256" key="6">
    <source>
        <dbReference type="ARBA" id="ARBA00022448"/>
    </source>
</evidence>
<evidence type="ECO:0000256" key="9">
    <source>
        <dbReference type="ARBA" id="ARBA00022967"/>
    </source>
</evidence>
<dbReference type="GO" id="GO:0003954">
    <property type="term" value="F:NADH dehydrogenase activity"/>
    <property type="evidence" value="ECO:0007669"/>
    <property type="project" value="TreeGrafter"/>
</dbReference>
<dbReference type="GO" id="GO:0008137">
    <property type="term" value="F:NADH dehydrogenase (ubiquinone) activity"/>
    <property type="evidence" value="ECO:0007669"/>
    <property type="project" value="UniProtKB-UniRule"/>
</dbReference>
<evidence type="ECO:0000256" key="1">
    <source>
        <dbReference type="ARBA" id="ARBA00003257"/>
    </source>
</evidence>
<keyword evidence="6 17" id="KW-0813">Transport</keyword>
<reference evidence="20" key="1">
    <citation type="journal article" date="2012" name="PLoS ONE">
        <title>A Molecular Phylogeny of Hemiptera Inferred from Mitochondrial Genome Sequences.</title>
        <authorList>
            <person name="Song N."/>
            <person name="Liang A.P."/>
            <person name="Bu C.P."/>
        </authorList>
    </citation>
    <scope>NUCLEOTIDE SEQUENCE</scope>
    <source>
        <strain evidence="20">SL-0711253</strain>
    </source>
</reference>
<feature type="transmembrane region" description="Helical" evidence="17">
    <location>
        <begin position="87"/>
        <end position="106"/>
    </location>
</feature>
<name>K7N7I6_LYCDL</name>
<evidence type="ECO:0000256" key="3">
    <source>
        <dbReference type="ARBA" id="ARBA00009025"/>
    </source>
</evidence>
<feature type="domain" description="NADH:ubiquinone oxidoreductase chain 4 N-terminal" evidence="19">
    <location>
        <begin position="1"/>
        <end position="101"/>
    </location>
</feature>
<dbReference type="InterPro" id="IPR001750">
    <property type="entry name" value="ND/Mrp_TM"/>
</dbReference>
<feature type="transmembrane region" description="Helical" evidence="17">
    <location>
        <begin position="138"/>
        <end position="159"/>
    </location>
</feature>
<keyword evidence="14 17" id="KW-0496">Mitochondrion</keyword>
<sequence length="446" mass="53046">MLKFIFFLFSLILFCVLNNWFVYLVGLFKVFFFFFFFFFFFDFFVSISYFFMIDSISYIFCCLSIWIFIVVLLSVYLHYYFDLLSKIYIFCFHFLLFFLFLDFIVIDFFYFYFFFECSLIPLFLLIFGWGYQPERLSAGFFLIFYTLFGSFPFLFSIFYLNSFYGYFNYLFFDFLLNNYLMFIILFSFLIKFPLFGFHLWLPSAHVEAPTSGSMILAGVMLKLGGYGFIRCLSYIYYFLFNYGYFFVSICLFGCFFVSMFCMVQSDLKVLVAYSSVCHMSLVICGLFTMSGLGFVGSLSFMVAHAFVSSGLFFLIGIIYDRLGSQKFFIVKGLLNYLPSLSFFWFLFCVMNMSCPPSLNLFSEICLIISILSWSFFSVIFLMFILFFSACYSVMIFSLTQHGLYSGDLILINSCCVREFYILLRALFSHLLYNVWLIFFFYFAYLF</sequence>
<feature type="transmembrane region" description="Helical" evidence="17">
    <location>
        <begin position="242"/>
        <end position="263"/>
    </location>
</feature>
<dbReference type="InterPro" id="IPR003918">
    <property type="entry name" value="NADH_UbQ_OxRdtase"/>
</dbReference>
<evidence type="ECO:0000256" key="17">
    <source>
        <dbReference type="RuleBase" id="RU003297"/>
    </source>
</evidence>
<evidence type="ECO:0000256" key="2">
    <source>
        <dbReference type="ARBA" id="ARBA00004225"/>
    </source>
</evidence>
<evidence type="ECO:0000259" key="19">
    <source>
        <dbReference type="Pfam" id="PF01059"/>
    </source>
</evidence>
<accession>K7N7I6</accession>
<evidence type="ECO:0000256" key="14">
    <source>
        <dbReference type="ARBA" id="ARBA00023128"/>
    </source>
</evidence>
<keyword evidence="9" id="KW-1278">Translocase</keyword>
<dbReference type="GO" id="GO:0048039">
    <property type="term" value="F:ubiquinone binding"/>
    <property type="evidence" value="ECO:0007669"/>
    <property type="project" value="TreeGrafter"/>
</dbReference>
<dbReference type="Pfam" id="PF01059">
    <property type="entry name" value="Oxidored_q5_N"/>
    <property type="match status" value="1"/>
</dbReference>
<feature type="transmembrane region" description="Helical" evidence="17">
    <location>
        <begin position="419"/>
        <end position="444"/>
    </location>
</feature>
<dbReference type="GO" id="GO:0042773">
    <property type="term" value="P:ATP synthesis coupled electron transport"/>
    <property type="evidence" value="ECO:0007669"/>
    <property type="project" value="InterPro"/>
</dbReference>
<evidence type="ECO:0000256" key="5">
    <source>
        <dbReference type="ARBA" id="ARBA00021006"/>
    </source>
</evidence>
<dbReference type="GO" id="GO:0015990">
    <property type="term" value="P:electron transport coupled proton transport"/>
    <property type="evidence" value="ECO:0007669"/>
    <property type="project" value="TreeGrafter"/>
</dbReference>
<evidence type="ECO:0000259" key="18">
    <source>
        <dbReference type="Pfam" id="PF00361"/>
    </source>
</evidence>
<organism evidence="20">
    <name type="scientific">Lycorma delicatula</name>
    <name type="common">Spotted lanternfly</name>
    <name type="synonym">Aphaena delicatula</name>
    <dbReference type="NCBI Taxonomy" id="130591"/>
    <lineage>
        <taxon>Eukaryota</taxon>
        <taxon>Metazoa</taxon>
        <taxon>Ecdysozoa</taxon>
        <taxon>Arthropoda</taxon>
        <taxon>Hexapoda</taxon>
        <taxon>Insecta</taxon>
        <taxon>Pterygota</taxon>
        <taxon>Neoptera</taxon>
        <taxon>Paraneoptera</taxon>
        <taxon>Hemiptera</taxon>
        <taxon>Auchenorrhyncha</taxon>
        <taxon>Fulgoroidea</taxon>
        <taxon>Fulgoridae</taxon>
        <taxon>Aphaeninae</taxon>
        <taxon>Lycorma</taxon>
    </lineage>
</organism>
<comment type="catalytic activity">
    <reaction evidence="16 17">
        <text>a ubiquinone + NADH + 5 H(+)(in) = a ubiquinol + NAD(+) + 4 H(+)(out)</text>
        <dbReference type="Rhea" id="RHEA:29091"/>
        <dbReference type="Rhea" id="RHEA-COMP:9565"/>
        <dbReference type="Rhea" id="RHEA-COMP:9566"/>
        <dbReference type="ChEBI" id="CHEBI:15378"/>
        <dbReference type="ChEBI" id="CHEBI:16389"/>
        <dbReference type="ChEBI" id="CHEBI:17976"/>
        <dbReference type="ChEBI" id="CHEBI:57540"/>
        <dbReference type="ChEBI" id="CHEBI:57945"/>
        <dbReference type="EC" id="7.1.1.2"/>
    </reaction>
</comment>
<evidence type="ECO:0000256" key="10">
    <source>
        <dbReference type="ARBA" id="ARBA00022982"/>
    </source>
</evidence>